<comment type="caution">
    <text evidence="2">The sequence shown here is derived from an EMBL/GenBank/DDBJ whole genome shotgun (WGS) entry which is preliminary data.</text>
</comment>
<evidence type="ECO:0000313" key="3">
    <source>
        <dbReference type="Proteomes" id="UP001589575"/>
    </source>
</evidence>
<sequence>MPGALRPAGPASCPASGWSAPEPPGQTVASHGKNAPGRRRVRRPEETVVTPSVWVATVDESVARPMSEYRLRSAAGVTSRSELSSNRAVAASGPPMAANSALGSAAVARVRRSHSGGPGAGTRASAASQPGRERRRSTRSAAARGVGPWPLRVSPAASATSSPAR</sequence>
<feature type="compositionally biased region" description="Low complexity" evidence="1">
    <location>
        <begin position="97"/>
        <end position="108"/>
    </location>
</feature>
<dbReference type="Proteomes" id="UP001589575">
    <property type="component" value="Unassembled WGS sequence"/>
</dbReference>
<organism evidence="2 3">
    <name type="scientific">Citricoccus parietis</name>
    <dbReference type="NCBI Taxonomy" id="592307"/>
    <lineage>
        <taxon>Bacteria</taxon>
        <taxon>Bacillati</taxon>
        <taxon>Actinomycetota</taxon>
        <taxon>Actinomycetes</taxon>
        <taxon>Micrococcales</taxon>
        <taxon>Micrococcaceae</taxon>
        <taxon>Citricoccus</taxon>
    </lineage>
</organism>
<keyword evidence="3" id="KW-1185">Reference proteome</keyword>
<name>A0ABV5FZC5_9MICC</name>
<feature type="region of interest" description="Disordered" evidence="1">
    <location>
        <begin position="66"/>
        <end position="165"/>
    </location>
</feature>
<feature type="compositionally biased region" description="Polar residues" evidence="1">
    <location>
        <begin position="76"/>
        <end position="87"/>
    </location>
</feature>
<reference evidence="2 3" key="1">
    <citation type="submission" date="2024-09" db="EMBL/GenBank/DDBJ databases">
        <authorList>
            <person name="Sun Q."/>
            <person name="Mori K."/>
        </authorList>
    </citation>
    <scope>NUCLEOTIDE SEQUENCE [LARGE SCALE GENOMIC DNA]</scope>
    <source>
        <strain evidence="2 3">CCM 7609</strain>
    </source>
</reference>
<proteinExistence type="predicted"/>
<evidence type="ECO:0000313" key="2">
    <source>
        <dbReference type="EMBL" id="MFB9072048.1"/>
    </source>
</evidence>
<protein>
    <submittedName>
        <fullName evidence="2">Uncharacterized protein</fullName>
    </submittedName>
</protein>
<feature type="compositionally biased region" description="Low complexity" evidence="1">
    <location>
        <begin position="154"/>
        <end position="165"/>
    </location>
</feature>
<accession>A0ABV5FZC5</accession>
<evidence type="ECO:0000256" key="1">
    <source>
        <dbReference type="SAM" id="MobiDB-lite"/>
    </source>
</evidence>
<dbReference type="EMBL" id="JBHMFI010000001">
    <property type="protein sequence ID" value="MFB9072048.1"/>
    <property type="molecule type" value="Genomic_DNA"/>
</dbReference>
<feature type="region of interest" description="Disordered" evidence="1">
    <location>
        <begin position="1"/>
        <end position="50"/>
    </location>
</feature>
<gene>
    <name evidence="2" type="ORF">ACFFX0_12870</name>
</gene>